<dbReference type="OrthoDB" id="9785236at2"/>
<gene>
    <name evidence="2" type="ORF">PSAL_032530</name>
</gene>
<protein>
    <submittedName>
        <fullName evidence="2">Uncharacterized protein</fullName>
    </submittedName>
</protein>
<dbReference type="AlphaFoldDB" id="A0A418SJ12"/>
<feature type="region of interest" description="Disordered" evidence="1">
    <location>
        <begin position="38"/>
        <end position="65"/>
    </location>
</feature>
<reference evidence="2 3" key="1">
    <citation type="submission" date="2020-08" db="EMBL/GenBank/DDBJ databases">
        <title>Genome sequence of Rhodobacteraceae bacterium Lw-13e.</title>
        <authorList>
            <person name="Poehlein A."/>
            <person name="Wolter L."/>
            <person name="Daniel R."/>
            <person name="Brinkhoff T."/>
        </authorList>
    </citation>
    <scope>NUCLEOTIDE SEQUENCE [LARGE SCALE GENOMIC DNA]</scope>
    <source>
        <strain evidence="2 3">Lw-13e</strain>
    </source>
</reference>
<keyword evidence="3" id="KW-1185">Reference proteome</keyword>
<proteinExistence type="predicted"/>
<dbReference type="GO" id="GO:0016811">
    <property type="term" value="F:hydrolase activity, acting on carbon-nitrogen (but not peptide) bonds, in linear amides"/>
    <property type="evidence" value="ECO:0007669"/>
    <property type="project" value="InterPro"/>
</dbReference>
<dbReference type="Pfam" id="PF03069">
    <property type="entry name" value="FmdA_AmdA"/>
    <property type="match status" value="1"/>
</dbReference>
<evidence type="ECO:0000313" key="2">
    <source>
        <dbReference type="EMBL" id="QPM91990.1"/>
    </source>
</evidence>
<dbReference type="KEGG" id="palw:PSAL_032530"/>
<dbReference type="PANTHER" id="PTHR31891">
    <property type="entry name" value="FORMAMIDASE C869.04-RELATED"/>
    <property type="match status" value="1"/>
</dbReference>
<name>A0A418SJ12_9RHOB</name>
<organism evidence="2 3">
    <name type="scientific">Pseudooceanicola algae</name>
    <dbReference type="NCBI Taxonomy" id="1537215"/>
    <lineage>
        <taxon>Bacteria</taxon>
        <taxon>Pseudomonadati</taxon>
        <taxon>Pseudomonadota</taxon>
        <taxon>Alphaproteobacteria</taxon>
        <taxon>Rhodobacterales</taxon>
        <taxon>Paracoccaceae</taxon>
        <taxon>Pseudooceanicola</taxon>
    </lineage>
</organism>
<dbReference type="PANTHER" id="PTHR31891:SF1">
    <property type="entry name" value="FORMAMIDASE C869.04-RELATED"/>
    <property type="match status" value="1"/>
</dbReference>
<dbReference type="EMBL" id="CP060436">
    <property type="protein sequence ID" value="QPM91990.1"/>
    <property type="molecule type" value="Genomic_DNA"/>
</dbReference>
<sequence length="306" mass="32242">MPETPIFLDRDVVSYHCGKDVAPRVTVPSGSLVTVATHDARSGKLKRPEDVMPTAPDFDAPGHPKTNPVTGPIAVEGAEPGDALAVTILDIALDAEGFIIARPEWGVVRNSVPHQVAKMLPVDGDAIVFDNALRIPLRPNIGTMGTAPAGEGVSSIHCGRHGGNMDSNAVRVGTTVHLPVNVDLGLLFIGDVHAVMSDSEAVGTGCEIGAKVTVKVELVKGAARTWPWMESDTKIISYGAAPEYEDAAAIAMQEMISLVAARHDLNEADAFMLIGLAGDLRVNQSCNSLIDISVRVEFPKHLAAAQ</sequence>
<evidence type="ECO:0000256" key="1">
    <source>
        <dbReference type="SAM" id="MobiDB-lite"/>
    </source>
</evidence>
<evidence type="ECO:0000313" key="3">
    <source>
        <dbReference type="Proteomes" id="UP000283786"/>
    </source>
</evidence>
<dbReference type="SUPFAM" id="SSF141130">
    <property type="entry name" value="Acetamidase/Formamidase-like"/>
    <property type="match status" value="1"/>
</dbReference>
<dbReference type="Gene3D" id="2.60.120.580">
    <property type="entry name" value="Acetamidase/Formamidase-like domains"/>
    <property type="match status" value="2"/>
</dbReference>
<accession>A0A418SJ12</accession>
<feature type="compositionally biased region" description="Basic and acidic residues" evidence="1">
    <location>
        <begin position="38"/>
        <end position="50"/>
    </location>
</feature>
<dbReference type="InterPro" id="IPR004304">
    <property type="entry name" value="FmdA_AmdA"/>
</dbReference>
<dbReference type="Gene3D" id="3.10.28.20">
    <property type="entry name" value="Acetamidase/Formamidase-like domains"/>
    <property type="match status" value="1"/>
</dbReference>
<dbReference type="RefSeq" id="WP_119838401.1">
    <property type="nucleotide sequence ID" value="NZ_CP060436.1"/>
</dbReference>
<dbReference type="Proteomes" id="UP000283786">
    <property type="component" value="Chromosome"/>
</dbReference>